<dbReference type="RefSeq" id="WP_025253820.1">
    <property type="nucleotide sequence ID" value="NZ_CP004353.1"/>
</dbReference>
<evidence type="ECO:0000256" key="7">
    <source>
        <dbReference type="ARBA" id="ARBA00022824"/>
    </source>
</evidence>
<feature type="transmembrane region" description="Helical" evidence="10">
    <location>
        <begin position="270"/>
        <end position="290"/>
    </location>
</feature>
<comment type="pathway">
    <text evidence="2">Glycolipid biosynthesis; glycosylphosphatidylinositol-anchor biosynthesis.</text>
</comment>
<evidence type="ECO:0000256" key="8">
    <source>
        <dbReference type="ARBA" id="ARBA00022989"/>
    </source>
</evidence>
<feature type="transmembrane region" description="Helical" evidence="10">
    <location>
        <begin position="210"/>
        <end position="229"/>
    </location>
</feature>
<evidence type="ECO:0000256" key="10">
    <source>
        <dbReference type="SAM" id="Phobius"/>
    </source>
</evidence>
<dbReference type="GO" id="GO:0016020">
    <property type="term" value="C:membrane"/>
    <property type="evidence" value="ECO:0007669"/>
    <property type="project" value="GOC"/>
</dbReference>
<keyword evidence="9 10" id="KW-0472">Membrane</keyword>
<dbReference type="PANTHER" id="PTHR12468">
    <property type="entry name" value="GPI MANNOSYLTRANSFERASE 2"/>
    <property type="match status" value="1"/>
</dbReference>
<dbReference type="KEGG" id="cvt:B843_12330"/>
<dbReference type="EMBL" id="CP004353">
    <property type="protein sequence ID" value="AHI23842.1"/>
    <property type="molecule type" value="Genomic_DNA"/>
</dbReference>
<keyword evidence="12" id="KW-1185">Reference proteome</keyword>
<dbReference type="GO" id="GO:0004376">
    <property type="term" value="F:GPI mannosyltransferase activity"/>
    <property type="evidence" value="ECO:0007669"/>
    <property type="project" value="InterPro"/>
</dbReference>
<evidence type="ECO:0008006" key="13">
    <source>
        <dbReference type="Google" id="ProtNLM"/>
    </source>
</evidence>
<dbReference type="PATRIC" id="fig|1224164.3.peg.2489"/>
<dbReference type="PANTHER" id="PTHR12468:SF2">
    <property type="entry name" value="GPI MANNOSYLTRANSFERASE 2"/>
    <property type="match status" value="1"/>
</dbReference>
<gene>
    <name evidence="11" type="ORF">B843_12330</name>
</gene>
<evidence type="ECO:0000256" key="4">
    <source>
        <dbReference type="ARBA" id="ARBA00022676"/>
    </source>
</evidence>
<dbReference type="InterPro" id="IPR007315">
    <property type="entry name" value="PIG-V/Gpi18"/>
</dbReference>
<protein>
    <recommendedName>
        <fullName evidence="13">GPI mannosyltransferase 2</fullName>
    </recommendedName>
</protein>
<feature type="transmembrane region" description="Helical" evidence="10">
    <location>
        <begin position="350"/>
        <end position="370"/>
    </location>
</feature>
<organism evidence="11 12">
    <name type="scientific">Corynebacterium vitaeruminis DSM 20294</name>
    <dbReference type="NCBI Taxonomy" id="1224164"/>
    <lineage>
        <taxon>Bacteria</taxon>
        <taxon>Bacillati</taxon>
        <taxon>Actinomycetota</taxon>
        <taxon>Actinomycetes</taxon>
        <taxon>Mycobacteriales</taxon>
        <taxon>Corynebacteriaceae</taxon>
        <taxon>Corynebacterium</taxon>
    </lineage>
</organism>
<proteinExistence type="predicted"/>
<keyword evidence="4" id="KW-0328">Glycosyltransferase</keyword>
<feature type="transmembrane region" description="Helical" evidence="10">
    <location>
        <begin position="132"/>
        <end position="152"/>
    </location>
</feature>
<sequence>MTSETVGVDKREWGIAAALFALTSAIRLAFVMWMANGSVLAALRKWDGSIYEEIAHFGYFSANGTGPADPSVYEKRLAFFPGFPALIRALTQVTGMNATAAGLVVASVAGVAMTAGMMALAGTLGAGRTGRIAAAILLLGAPMSLTFNMVYTEAPFLALSLWGLVAMVRRRWLLAAGFVFFAGFFRLTAVDLWLALLLVLAVYARREWRAWLAAVLAAAPLVGFIAYASSFTRDVGGYFGLQTKGWHSTFDFGRATVRWIAAQLPDTHEFGYLLSIGVIFAAVASCFFAFRRLPWAIWLFGAGVVANVVLSDGIMHSRPRLLLPAIVLLIPLALRIAGGTGRGERIALGLGWVVFGAWASAHMVLVFQWAI</sequence>
<feature type="transmembrane region" description="Helical" evidence="10">
    <location>
        <begin position="321"/>
        <end position="338"/>
    </location>
</feature>
<feature type="transmembrane region" description="Helical" evidence="10">
    <location>
        <begin position="297"/>
        <end position="315"/>
    </location>
</feature>
<dbReference type="HOGENOM" id="CLU_036370_0_1_11"/>
<evidence type="ECO:0000313" key="12">
    <source>
        <dbReference type="Proteomes" id="UP000019222"/>
    </source>
</evidence>
<evidence type="ECO:0000256" key="3">
    <source>
        <dbReference type="ARBA" id="ARBA00022502"/>
    </source>
</evidence>
<keyword evidence="7" id="KW-0256">Endoplasmic reticulum</keyword>
<feature type="transmembrane region" description="Helical" evidence="10">
    <location>
        <begin position="172"/>
        <end position="203"/>
    </location>
</feature>
<dbReference type="GO" id="GO:0000009">
    <property type="term" value="F:alpha-1,6-mannosyltransferase activity"/>
    <property type="evidence" value="ECO:0007669"/>
    <property type="project" value="InterPro"/>
</dbReference>
<accession>W5Y3M9</accession>
<keyword evidence="8 10" id="KW-1133">Transmembrane helix</keyword>
<dbReference type="eggNOG" id="COG5542">
    <property type="taxonomic scope" value="Bacteria"/>
</dbReference>
<feature type="transmembrane region" description="Helical" evidence="10">
    <location>
        <begin position="100"/>
        <end position="120"/>
    </location>
</feature>
<name>W5Y3M9_9CORY</name>
<dbReference type="STRING" id="1224164.B843_12330"/>
<evidence type="ECO:0000256" key="9">
    <source>
        <dbReference type="ARBA" id="ARBA00023136"/>
    </source>
</evidence>
<evidence type="ECO:0000256" key="1">
    <source>
        <dbReference type="ARBA" id="ARBA00004477"/>
    </source>
</evidence>
<keyword evidence="3" id="KW-0337">GPI-anchor biosynthesis</keyword>
<evidence type="ECO:0000256" key="5">
    <source>
        <dbReference type="ARBA" id="ARBA00022679"/>
    </source>
</evidence>
<dbReference type="Proteomes" id="UP000019222">
    <property type="component" value="Chromosome"/>
</dbReference>
<feature type="transmembrane region" description="Helical" evidence="10">
    <location>
        <begin position="12"/>
        <end position="35"/>
    </location>
</feature>
<evidence type="ECO:0000313" key="11">
    <source>
        <dbReference type="EMBL" id="AHI23842.1"/>
    </source>
</evidence>
<reference evidence="11 12" key="1">
    <citation type="submission" date="2013-02" db="EMBL/GenBank/DDBJ databases">
        <title>The complete genome sequence of Corynebacterium vitaeruminis DSM 20294.</title>
        <authorList>
            <person name="Ruckert C."/>
            <person name="Albersmeier A."/>
            <person name="Kalinowski J."/>
        </authorList>
    </citation>
    <scope>NUCLEOTIDE SEQUENCE [LARGE SCALE GENOMIC DNA]</scope>
    <source>
        <strain evidence="12">ATCC 10234</strain>
    </source>
</reference>
<evidence type="ECO:0000256" key="2">
    <source>
        <dbReference type="ARBA" id="ARBA00004687"/>
    </source>
</evidence>
<evidence type="ECO:0000256" key="6">
    <source>
        <dbReference type="ARBA" id="ARBA00022692"/>
    </source>
</evidence>
<keyword evidence="6 10" id="KW-0812">Transmembrane</keyword>
<dbReference type="UniPathway" id="UPA00196"/>
<dbReference type="AlphaFoldDB" id="W5Y3M9"/>
<dbReference type="GO" id="GO:0006506">
    <property type="term" value="P:GPI anchor biosynthetic process"/>
    <property type="evidence" value="ECO:0007669"/>
    <property type="project" value="UniProtKB-UniPathway"/>
</dbReference>
<comment type="subcellular location">
    <subcellularLocation>
        <location evidence="1">Endoplasmic reticulum membrane</location>
        <topology evidence="1">Multi-pass membrane protein</topology>
    </subcellularLocation>
</comment>
<keyword evidence="5" id="KW-0808">Transferase</keyword>